<organism evidence="5 6">
    <name type="scientific">Gossypium davidsonii</name>
    <name type="common">Davidson's cotton</name>
    <name type="synonym">Gossypium klotzschianum subsp. davidsonii</name>
    <dbReference type="NCBI Taxonomy" id="34287"/>
    <lineage>
        <taxon>Eukaryota</taxon>
        <taxon>Viridiplantae</taxon>
        <taxon>Streptophyta</taxon>
        <taxon>Embryophyta</taxon>
        <taxon>Tracheophyta</taxon>
        <taxon>Spermatophyta</taxon>
        <taxon>Magnoliopsida</taxon>
        <taxon>eudicotyledons</taxon>
        <taxon>Gunneridae</taxon>
        <taxon>Pentapetalae</taxon>
        <taxon>rosids</taxon>
        <taxon>malvids</taxon>
        <taxon>Malvales</taxon>
        <taxon>Malvaceae</taxon>
        <taxon>Malvoideae</taxon>
        <taxon>Gossypium</taxon>
    </lineage>
</organism>
<keyword evidence="1" id="KW-0677">Repeat</keyword>
<keyword evidence="2" id="KW-0547">Nucleotide-binding</keyword>
<comment type="caution">
    <text evidence="5">The sequence shown here is derived from an EMBL/GenBank/DDBJ whole genome shotgun (WGS) entry which is preliminary data.</text>
</comment>
<feature type="non-terminal residue" evidence="5">
    <location>
        <position position="45"/>
    </location>
</feature>
<evidence type="ECO:0000259" key="4">
    <source>
        <dbReference type="Pfam" id="PF18052"/>
    </source>
</evidence>
<gene>
    <name evidence="5" type="ORF">Godav_028699</name>
</gene>
<reference evidence="5 6" key="1">
    <citation type="journal article" date="2019" name="Genome Biol. Evol.">
        <title>Insights into the evolution of the New World diploid cottons (Gossypium, subgenus Houzingenia) based on genome sequencing.</title>
        <authorList>
            <person name="Grover C.E."/>
            <person name="Arick M.A. 2nd"/>
            <person name="Thrash A."/>
            <person name="Conover J.L."/>
            <person name="Sanders W.S."/>
            <person name="Peterson D.G."/>
            <person name="Frelichowski J.E."/>
            <person name="Scheffler J.A."/>
            <person name="Scheffler B.E."/>
            <person name="Wendel J.F."/>
        </authorList>
    </citation>
    <scope>NUCLEOTIDE SEQUENCE [LARGE SCALE GENOMIC DNA]</scope>
    <source>
        <strain evidence="5">27</strain>
        <tissue evidence="5">Leaf</tissue>
    </source>
</reference>
<accession>A0A7J8S115</accession>
<dbReference type="Proteomes" id="UP000593561">
    <property type="component" value="Unassembled WGS sequence"/>
</dbReference>
<dbReference type="Pfam" id="PF18052">
    <property type="entry name" value="Rx_N"/>
    <property type="match status" value="1"/>
</dbReference>
<protein>
    <recommendedName>
        <fullName evidence="4">Disease resistance N-terminal domain-containing protein</fullName>
    </recommendedName>
</protein>
<evidence type="ECO:0000256" key="1">
    <source>
        <dbReference type="ARBA" id="ARBA00022737"/>
    </source>
</evidence>
<dbReference type="GO" id="GO:0000166">
    <property type="term" value="F:nucleotide binding"/>
    <property type="evidence" value="ECO:0007669"/>
    <property type="project" value="UniProtKB-KW"/>
</dbReference>
<name>A0A7J8S115_GOSDV</name>
<sequence>MTSSLVKDWLEKLKGAFYDADDWLDDFSTEALQKDLLSRSKLMKE</sequence>
<dbReference type="Gene3D" id="1.20.5.4130">
    <property type="match status" value="1"/>
</dbReference>
<evidence type="ECO:0000256" key="3">
    <source>
        <dbReference type="ARBA" id="ARBA00022821"/>
    </source>
</evidence>
<feature type="domain" description="Disease resistance N-terminal" evidence="4">
    <location>
        <begin position="2"/>
        <end position="38"/>
    </location>
</feature>
<evidence type="ECO:0000256" key="2">
    <source>
        <dbReference type="ARBA" id="ARBA00022741"/>
    </source>
</evidence>
<keyword evidence="3" id="KW-0611">Plant defense</keyword>
<dbReference type="EMBL" id="JABFAC010000007">
    <property type="protein sequence ID" value="MBA0619543.1"/>
    <property type="molecule type" value="Genomic_DNA"/>
</dbReference>
<evidence type="ECO:0000313" key="6">
    <source>
        <dbReference type="Proteomes" id="UP000593561"/>
    </source>
</evidence>
<keyword evidence="6" id="KW-1185">Reference proteome</keyword>
<dbReference type="GO" id="GO:0006952">
    <property type="term" value="P:defense response"/>
    <property type="evidence" value="ECO:0007669"/>
    <property type="project" value="UniProtKB-KW"/>
</dbReference>
<proteinExistence type="predicted"/>
<dbReference type="InterPro" id="IPR041118">
    <property type="entry name" value="Rx_N"/>
</dbReference>
<dbReference type="AlphaFoldDB" id="A0A7J8S115"/>
<evidence type="ECO:0000313" key="5">
    <source>
        <dbReference type="EMBL" id="MBA0619543.1"/>
    </source>
</evidence>